<keyword evidence="3" id="KW-1185">Reference proteome</keyword>
<sequence length="51" mass="5728">MNILLTWLGHSDIKQMEADQFAAIASIAIIGAVKFEQVIILANSWQDQWPT</sequence>
<evidence type="ECO:0000313" key="2">
    <source>
        <dbReference type="EMBL" id="GAW97623.1"/>
    </source>
</evidence>
<comment type="caution">
    <text evidence="2">The sequence shown here is derived from an EMBL/GenBank/DDBJ whole genome shotgun (WGS) entry which is preliminary data.</text>
</comment>
<protein>
    <submittedName>
        <fullName evidence="2">Uncharacterized protein</fullName>
    </submittedName>
</protein>
<accession>A0ABQ0MZ17</accession>
<keyword evidence="1" id="KW-0472">Membrane</keyword>
<dbReference type="Proteomes" id="UP000197068">
    <property type="component" value="Unassembled WGS sequence"/>
</dbReference>
<keyword evidence="1" id="KW-0812">Transmembrane</keyword>
<proteinExistence type="predicted"/>
<dbReference type="EMBL" id="BDQM01000039">
    <property type="protein sequence ID" value="GAW97623.1"/>
    <property type="molecule type" value="Genomic_DNA"/>
</dbReference>
<organism evidence="2 3">
    <name type="scientific">Colwellia marinimaniae</name>
    <dbReference type="NCBI Taxonomy" id="1513592"/>
    <lineage>
        <taxon>Bacteria</taxon>
        <taxon>Pseudomonadati</taxon>
        <taxon>Pseudomonadota</taxon>
        <taxon>Gammaproteobacteria</taxon>
        <taxon>Alteromonadales</taxon>
        <taxon>Colwelliaceae</taxon>
        <taxon>Colwellia</taxon>
    </lineage>
</organism>
<dbReference type="RefSeq" id="WP_197410267.1">
    <property type="nucleotide sequence ID" value="NZ_BDQM01000039.1"/>
</dbReference>
<feature type="transmembrane region" description="Helical" evidence="1">
    <location>
        <begin position="21"/>
        <end position="42"/>
    </location>
</feature>
<evidence type="ECO:0000256" key="1">
    <source>
        <dbReference type="SAM" id="Phobius"/>
    </source>
</evidence>
<gene>
    <name evidence="2" type="ORF">MTCD1_03261</name>
</gene>
<evidence type="ECO:0000313" key="3">
    <source>
        <dbReference type="Proteomes" id="UP000197068"/>
    </source>
</evidence>
<keyword evidence="1" id="KW-1133">Transmembrane helix</keyword>
<name>A0ABQ0MZ17_9GAMM</name>
<reference evidence="2 3" key="1">
    <citation type="submission" date="2017-06" db="EMBL/GenBank/DDBJ databases">
        <title>Whole Genome Sequences of Colwellia marinimaniae MTCD1.</title>
        <authorList>
            <person name="Kusumoto H."/>
            <person name="Inoue M."/>
            <person name="Tanikawa K."/>
            <person name="Maeji H."/>
            <person name="Cameron J.H."/>
            <person name="Bartlett D.H."/>
        </authorList>
    </citation>
    <scope>NUCLEOTIDE SEQUENCE [LARGE SCALE GENOMIC DNA]</scope>
    <source>
        <strain evidence="2 3">MTCD1</strain>
    </source>
</reference>